<evidence type="ECO:0000313" key="5">
    <source>
        <dbReference type="EMBL" id="SET06179.1"/>
    </source>
</evidence>
<reference evidence="5 6" key="1">
    <citation type="submission" date="2016-10" db="EMBL/GenBank/DDBJ databases">
        <authorList>
            <person name="de Groot N.N."/>
        </authorList>
    </citation>
    <scope>NUCLEOTIDE SEQUENCE [LARGE SCALE GENOMIC DNA]</scope>
    <source>
        <strain evidence="5 6">DSM 19706</strain>
    </source>
</reference>
<dbReference type="PANTHER" id="PTHR30469">
    <property type="entry name" value="MULTIDRUG RESISTANCE PROTEIN MDTA"/>
    <property type="match status" value="1"/>
</dbReference>
<dbReference type="RefSeq" id="WP_093328114.1">
    <property type="nucleotide sequence ID" value="NZ_AP027363.1"/>
</dbReference>
<proteinExistence type="inferred from homology"/>
<dbReference type="Gene3D" id="2.40.30.170">
    <property type="match status" value="1"/>
</dbReference>
<keyword evidence="2" id="KW-0175">Coiled coil</keyword>
<dbReference type="OrthoDB" id="9806939at2"/>
<feature type="signal peptide" evidence="3">
    <location>
        <begin position="1"/>
        <end position="19"/>
    </location>
</feature>
<feature type="chain" id="PRO_5011749653" evidence="3">
    <location>
        <begin position="20"/>
        <end position="352"/>
    </location>
</feature>
<protein>
    <submittedName>
        <fullName evidence="5">RND family efflux transporter, MFP subunit</fullName>
    </submittedName>
</protein>
<feature type="domain" description="CzcB-like barrel-sandwich hybrid" evidence="4">
    <location>
        <begin position="56"/>
        <end position="189"/>
    </location>
</feature>
<dbReference type="InterPro" id="IPR006143">
    <property type="entry name" value="RND_pump_MFP"/>
</dbReference>
<dbReference type="GO" id="GO:1990281">
    <property type="term" value="C:efflux pump complex"/>
    <property type="evidence" value="ECO:0007669"/>
    <property type="project" value="TreeGrafter"/>
</dbReference>
<evidence type="ECO:0000313" key="6">
    <source>
        <dbReference type="Proteomes" id="UP000199308"/>
    </source>
</evidence>
<feature type="coiled-coil region" evidence="2">
    <location>
        <begin position="90"/>
        <end position="121"/>
    </location>
</feature>
<keyword evidence="6" id="KW-1185">Reference proteome</keyword>
<dbReference type="GO" id="GO:0015562">
    <property type="term" value="F:efflux transmembrane transporter activity"/>
    <property type="evidence" value="ECO:0007669"/>
    <property type="project" value="TreeGrafter"/>
</dbReference>
<dbReference type="AlphaFoldDB" id="A0A1I0BIV8"/>
<dbReference type="PANTHER" id="PTHR30469:SF38">
    <property type="entry name" value="HLYD FAMILY SECRETION PROTEIN"/>
    <property type="match status" value="1"/>
</dbReference>
<evidence type="ECO:0000256" key="3">
    <source>
        <dbReference type="SAM" id="SignalP"/>
    </source>
</evidence>
<dbReference type="EMBL" id="FOHK01000004">
    <property type="protein sequence ID" value="SET06179.1"/>
    <property type="molecule type" value="Genomic_DNA"/>
</dbReference>
<sequence>MRQFFTLFFLTAASGLSFASDTTSVTVVEPVATQSANVVTLSGTVEAKQHARLASLQSGVVAQLLVDAGDTVTKGQPLLVLDNKLAKLMVAEREADVAAAKANLSEANRLLQEVLELSKKEVAAKTTIGERRSGVAIATAQLGRANAVLAHQQEELARHTLVAPFDGVIATRNIDVGEWVTQQGVVFTLVEQTLLRVKVAIPQQYYTALKGGDIPVILLPDVIGADPINAKLDAIVKVADSGSRAFSAWANLPANSNLLPGMSAQVRMNIASGSKNVVWLPKSAIKQHPDGGRSIFAVVDNKAKNFPVTIVEQKDNSVAVSGAPGNYPIIISGVAVLRANTQVTITATQDAK</sequence>
<evidence type="ECO:0000259" key="4">
    <source>
        <dbReference type="Pfam" id="PF25973"/>
    </source>
</evidence>
<dbReference type="Gene3D" id="2.40.420.20">
    <property type="match status" value="1"/>
</dbReference>
<evidence type="ECO:0000256" key="1">
    <source>
        <dbReference type="ARBA" id="ARBA00009477"/>
    </source>
</evidence>
<dbReference type="STRING" id="349064.SAMN05660429_00950"/>
<comment type="similarity">
    <text evidence="1">Belongs to the membrane fusion protein (MFP) (TC 8.A.1) family.</text>
</comment>
<organism evidence="5 6">
    <name type="scientific">Thalassotalea agarivorans</name>
    <name type="common">Thalassomonas agarivorans</name>
    <dbReference type="NCBI Taxonomy" id="349064"/>
    <lineage>
        <taxon>Bacteria</taxon>
        <taxon>Pseudomonadati</taxon>
        <taxon>Pseudomonadota</taxon>
        <taxon>Gammaproteobacteria</taxon>
        <taxon>Alteromonadales</taxon>
        <taxon>Colwelliaceae</taxon>
        <taxon>Thalassotalea</taxon>
    </lineage>
</organism>
<dbReference type="InterPro" id="IPR058647">
    <property type="entry name" value="BSH_CzcB-like"/>
</dbReference>
<gene>
    <name evidence="5" type="ORF">SAMN05660429_00950</name>
</gene>
<accession>A0A1I0BIV8</accession>
<dbReference type="Gene3D" id="2.40.50.100">
    <property type="match status" value="1"/>
</dbReference>
<evidence type="ECO:0000256" key="2">
    <source>
        <dbReference type="SAM" id="Coils"/>
    </source>
</evidence>
<dbReference type="Gene3D" id="1.10.287.470">
    <property type="entry name" value="Helix hairpin bin"/>
    <property type="match status" value="1"/>
</dbReference>
<dbReference type="Proteomes" id="UP000199308">
    <property type="component" value="Unassembled WGS sequence"/>
</dbReference>
<keyword evidence="3" id="KW-0732">Signal</keyword>
<dbReference type="Pfam" id="PF25973">
    <property type="entry name" value="BSH_CzcB"/>
    <property type="match status" value="1"/>
</dbReference>
<dbReference type="SUPFAM" id="SSF111369">
    <property type="entry name" value="HlyD-like secretion proteins"/>
    <property type="match status" value="1"/>
</dbReference>
<name>A0A1I0BIV8_THASX</name>
<dbReference type="NCBIfam" id="TIGR01730">
    <property type="entry name" value="RND_mfp"/>
    <property type="match status" value="1"/>
</dbReference>